<dbReference type="CDD" id="cd02808">
    <property type="entry name" value="GltS_FMN"/>
    <property type="match status" value="1"/>
</dbReference>
<dbReference type="PANTHER" id="PTHR43819:SF1">
    <property type="entry name" value="ARCHAEAL-TYPE GLUTAMATE SYNTHASE [NADPH]"/>
    <property type="match status" value="1"/>
</dbReference>
<evidence type="ECO:0000313" key="4">
    <source>
        <dbReference type="Proteomes" id="UP000463961"/>
    </source>
</evidence>
<dbReference type="PIRSF" id="PIRSF006429">
    <property type="entry name" value="GOGAT_lg_2"/>
    <property type="match status" value="1"/>
</dbReference>
<dbReference type="GO" id="GO:0006537">
    <property type="term" value="P:glutamate biosynthetic process"/>
    <property type="evidence" value="ECO:0007669"/>
    <property type="project" value="InterPro"/>
</dbReference>
<organism evidence="3 4">
    <name type="scientific">Fluviibacter phosphoraccumulans</name>
    <dbReference type="NCBI Taxonomy" id="1751046"/>
    <lineage>
        <taxon>Bacteria</taxon>
        <taxon>Pseudomonadati</taxon>
        <taxon>Pseudomonadota</taxon>
        <taxon>Betaproteobacteria</taxon>
        <taxon>Rhodocyclales</taxon>
        <taxon>Fluviibacteraceae</taxon>
        <taxon>Fluviibacter</taxon>
    </lineage>
</organism>
<evidence type="ECO:0000256" key="1">
    <source>
        <dbReference type="ARBA" id="ARBA00009716"/>
    </source>
</evidence>
<sequence length="570" mass="62645">MTIMHLKPFPGRYIPWLLCIALSLFFLQDILVVQLPRLSVDSLEALFESFMPGALDWSMLLLFSGLALLGLHDVRQTRHAILRNYPVSGHIRFVFEKFRPEIRQYLIESDRDKVPFSYQQRVLVYRRAKNLPATQAFGSIIDPYQTGYEWLMQSLAPIPHPDPATLRVMVGGADCTQPYSLSIFNISAMSYGSLSANAIMALNKGAHMGGFAHDTGEGSVSAFHERHGGDLIWEIGSGYFGCRTKEGRFDPERFAEVAARPQIKMIEIKLSQGAKPAHGGVLPAAKITPEIARTRGIPMDQDCISPADHSAFKTPLELLQFIQKLRRLSNGKPVGFKLCIGRMTEWFALVKAMLASGIRPDFIVVDGSEGGTGAAPVEFADHIGMPLRDALRLVHASLVGAGLRDEIRIGASGKIISAFDIMRVCALGADWANSARGFMFALGCIQSRTCDTNRCPTGVATQDPSRQQALDPADKGVRVANFHRNTIMGVCELLGATGLTHTRQVTPSRILVRGISGRPENLAHALLNLRKGDLLGEEAAAKLDQYVPGLGIAWQHADPTVWHETKKFNN</sequence>
<comment type="similarity">
    <text evidence="1 2">Belongs to the glutamate synthase family.</text>
</comment>
<dbReference type="Pfam" id="PF01645">
    <property type="entry name" value="Glu_synthase"/>
    <property type="match status" value="1"/>
</dbReference>
<dbReference type="PANTHER" id="PTHR43819">
    <property type="entry name" value="ARCHAEAL-TYPE GLUTAMATE SYNTHASE [NADPH]"/>
    <property type="match status" value="1"/>
</dbReference>
<accession>A0A679HR76</accession>
<dbReference type="EMBL" id="AP022345">
    <property type="protein sequence ID" value="BBU68535.1"/>
    <property type="molecule type" value="Genomic_DNA"/>
</dbReference>
<gene>
    <name evidence="3" type="ORF">ICHIAU1_08180</name>
</gene>
<dbReference type="GO" id="GO:0015930">
    <property type="term" value="F:glutamate synthase activity"/>
    <property type="evidence" value="ECO:0007669"/>
    <property type="project" value="InterPro"/>
</dbReference>
<dbReference type="Proteomes" id="UP000463961">
    <property type="component" value="Chromosome"/>
</dbReference>
<dbReference type="InterPro" id="IPR024188">
    <property type="entry name" value="GltB"/>
</dbReference>
<dbReference type="InterPro" id="IPR013785">
    <property type="entry name" value="Aldolase_TIM"/>
</dbReference>
<dbReference type="SUPFAM" id="SSF51395">
    <property type="entry name" value="FMN-linked oxidoreductases"/>
    <property type="match status" value="1"/>
</dbReference>
<dbReference type="InterPro" id="IPR027283">
    <property type="entry name" value="YerD"/>
</dbReference>
<dbReference type="Gene3D" id="3.20.20.70">
    <property type="entry name" value="Aldolase class I"/>
    <property type="match status" value="1"/>
</dbReference>
<name>A0A679HR76_9RHOO</name>
<dbReference type="PIRSF" id="PIRSF500060">
    <property type="entry name" value="UCP500060"/>
    <property type="match status" value="1"/>
</dbReference>
<protein>
    <submittedName>
        <fullName evidence="3">FMN-binding glutamate synthase family protein</fullName>
    </submittedName>
</protein>
<reference evidence="4" key="1">
    <citation type="submission" date="2020-01" db="EMBL/GenBank/DDBJ databases">
        <title>Phosphoaccumulans saitamaens gen. nov., sp. nov., a polyphosphate accumulating bacterium isolated from surface river water.</title>
        <authorList>
            <person name="Watanabe K."/>
            <person name="Suda W."/>
        </authorList>
    </citation>
    <scope>NUCLEOTIDE SEQUENCE [LARGE SCALE GENOMIC DNA]</scope>
    <source>
        <strain evidence="4">ICHIAU1</strain>
    </source>
</reference>
<proteinExistence type="inferred from homology"/>
<keyword evidence="4" id="KW-1185">Reference proteome</keyword>
<dbReference type="InterPro" id="IPR002932">
    <property type="entry name" value="Glu_synthdom"/>
</dbReference>
<dbReference type="RefSeq" id="WP_202930739.1">
    <property type="nucleotide sequence ID" value="NZ_AP019011.1"/>
</dbReference>
<evidence type="ECO:0000256" key="2">
    <source>
        <dbReference type="PIRNR" id="PIRNR006429"/>
    </source>
</evidence>
<evidence type="ECO:0000313" key="3">
    <source>
        <dbReference type="EMBL" id="BBU68535.1"/>
    </source>
</evidence>
<dbReference type="AlphaFoldDB" id="A0A679HR76"/>